<protein>
    <recommendedName>
        <fullName evidence="7">Radical SAM core domain-containing protein</fullName>
    </recommendedName>
</protein>
<evidence type="ECO:0000256" key="4">
    <source>
        <dbReference type="ARBA" id="ARBA00022723"/>
    </source>
</evidence>
<dbReference type="AlphaFoldDB" id="A0A7I7YYS9"/>
<dbReference type="SFLD" id="SFLDS00029">
    <property type="entry name" value="Radical_SAM"/>
    <property type="match status" value="1"/>
</dbReference>
<dbReference type="InterPro" id="IPR017200">
    <property type="entry name" value="PqqE-like"/>
</dbReference>
<evidence type="ECO:0000313" key="8">
    <source>
        <dbReference type="EMBL" id="BBZ46164.1"/>
    </source>
</evidence>
<dbReference type="InterPro" id="IPR050377">
    <property type="entry name" value="Radical_SAM_PqqE_MftC-like"/>
</dbReference>
<dbReference type="PANTHER" id="PTHR11228">
    <property type="entry name" value="RADICAL SAM DOMAIN PROTEIN"/>
    <property type="match status" value="1"/>
</dbReference>
<dbReference type="InterPro" id="IPR013785">
    <property type="entry name" value="Aldolase_TIM"/>
</dbReference>
<feature type="domain" description="Radical SAM core" evidence="7">
    <location>
        <begin position="1"/>
        <end position="195"/>
    </location>
</feature>
<evidence type="ECO:0000256" key="6">
    <source>
        <dbReference type="ARBA" id="ARBA00023014"/>
    </source>
</evidence>
<dbReference type="InterPro" id="IPR023885">
    <property type="entry name" value="4Fe4S-binding_SPASM_dom"/>
</dbReference>
<keyword evidence="9" id="KW-1185">Reference proteome</keyword>
<dbReference type="SFLD" id="SFLDG01067">
    <property type="entry name" value="SPASM/twitch_domain_containing"/>
    <property type="match status" value="1"/>
</dbReference>
<dbReference type="SUPFAM" id="SSF102114">
    <property type="entry name" value="Radical SAM enzymes"/>
    <property type="match status" value="1"/>
</dbReference>
<keyword evidence="6" id="KW-0411">Iron-sulfur</keyword>
<dbReference type="SFLD" id="SFLDG01386">
    <property type="entry name" value="main_SPASM_domain-containing"/>
    <property type="match status" value="1"/>
</dbReference>
<reference evidence="8 9" key="1">
    <citation type="journal article" date="2019" name="Emerg. Microbes Infect.">
        <title>Comprehensive subspecies identification of 175 nontuberculous mycobacteria species based on 7547 genomic profiles.</title>
        <authorList>
            <person name="Matsumoto Y."/>
            <person name="Kinjo T."/>
            <person name="Motooka D."/>
            <person name="Nabeya D."/>
            <person name="Jung N."/>
            <person name="Uechi K."/>
            <person name="Horii T."/>
            <person name="Iida T."/>
            <person name="Fujita J."/>
            <person name="Nakamura S."/>
        </authorList>
    </citation>
    <scope>NUCLEOTIDE SEQUENCE [LARGE SCALE GENOMIC DNA]</scope>
    <source>
        <strain evidence="8 9">JCM 14742</strain>
    </source>
</reference>
<dbReference type="PROSITE" id="PS51918">
    <property type="entry name" value="RADICAL_SAM"/>
    <property type="match status" value="1"/>
</dbReference>
<dbReference type="Pfam" id="PF13186">
    <property type="entry name" value="SPASM"/>
    <property type="match status" value="1"/>
</dbReference>
<evidence type="ECO:0000256" key="2">
    <source>
        <dbReference type="ARBA" id="ARBA00022485"/>
    </source>
</evidence>
<dbReference type="GO" id="GO:0003824">
    <property type="term" value="F:catalytic activity"/>
    <property type="evidence" value="ECO:0007669"/>
    <property type="project" value="InterPro"/>
</dbReference>
<proteinExistence type="predicted"/>
<dbReference type="GO" id="GO:0051539">
    <property type="term" value="F:4 iron, 4 sulfur cluster binding"/>
    <property type="evidence" value="ECO:0007669"/>
    <property type="project" value="UniProtKB-KW"/>
</dbReference>
<dbReference type="Pfam" id="PF04055">
    <property type="entry name" value="Radical_SAM"/>
    <property type="match status" value="1"/>
</dbReference>
<dbReference type="PIRSF" id="PIRSF037420">
    <property type="entry name" value="PQQ_syn_pqqE"/>
    <property type="match status" value="1"/>
</dbReference>
<evidence type="ECO:0000256" key="3">
    <source>
        <dbReference type="ARBA" id="ARBA00022691"/>
    </source>
</evidence>
<dbReference type="InterPro" id="IPR058240">
    <property type="entry name" value="rSAM_sf"/>
</dbReference>
<keyword evidence="2" id="KW-0004">4Fe-4S</keyword>
<evidence type="ECO:0000256" key="1">
    <source>
        <dbReference type="ARBA" id="ARBA00001966"/>
    </source>
</evidence>
<organism evidence="8 9">
    <name type="scientific">Mycobacterium parmense</name>
    <dbReference type="NCBI Taxonomy" id="185642"/>
    <lineage>
        <taxon>Bacteria</taxon>
        <taxon>Bacillati</taxon>
        <taxon>Actinomycetota</taxon>
        <taxon>Actinomycetes</taxon>
        <taxon>Mycobacteriales</taxon>
        <taxon>Mycobacteriaceae</taxon>
        <taxon>Mycobacterium</taxon>
        <taxon>Mycobacterium simiae complex</taxon>
    </lineage>
</organism>
<keyword evidence="4" id="KW-0479">Metal-binding</keyword>
<name>A0A7I7YYS9_9MYCO</name>
<dbReference type="InterPro" id="IPR007197">
    <property type="entry name" value="rSAM"/>
</dbReference>
<gene>
    <name evidence="8" type="ORF">MPRM_34450</name>
</gene>
<sequence length="410" mass="44670">MWELTLACNLACSHCGSRAGNARPHELSTSEALDVVDQLAQVGIVEVTLIGGEAFLRPDWLEIAAAITNRGMRCTLTTGGYKLSPTTAQRMRAAGIVQASISIDGMEQTHDALRGRKGSWQSCFRTAEHLQSAGIAVACNTQVNRRTIVEVPLLYQALLQAGTTAWQLQLTVPLGRAADQAELLLQPCELLAVFDVLARVAERAEVDGMRVYAANNLGYHGPYEQLLRSPDGNQSWHGCQAGLSTIGIEADGTVKGCPSLPTADYSGGTVRRQRIAEMLSSAPEMNFNLLSEQSDRRGELWGFCRTCAHADTCRGGCSWTAHTLFGRRGNNPYCHHRALELQRQGMRERLLQIEPAIGVPFDYGRFTAVTESDDTPWPHHARPRLSAHDIQWPAPLFGQSRLAGAAEGAT</sequence>
<evidence type="ECO:0000259" key="7">
    <source>
        <dbReference type="PROSITE" id="PS51918"/>
    </source>
</evidence>
<dbReference type="CDD" id="cd01335">
    <property type="entry name" value="Radical_SAM"/>
    <property type="match status" value="1"/>
</dbReference>
<dbReference type="GO" id="GO:0046872">
    <property type="term" value="F:metal ion binding"/>
    <property type="evidence" value="ECO:0007669"/>
    <property type="project" value="UniProtKB-KW"/>
</dbReference>
<dbReference type="NCBIfam" id="TIGR04085">
    <property type="entry name" value="rSAM_more_4Fe4S"/>
    <property type="match status" value="1"/>
</dbReference>
<keyword evidence="3" id="KW-0949">S-adenosyl-L-methionine</keyword>
<accession>A0A7I7YYS9</accession>
<dbReference type="RefSeq" id="WP_232066647.1">
    <property type="nucleotide sequence ID" value="NZ_AP022614.1"/>
</dbReference>
<dbReference type="Proteomes" id="UP000467105">
    <property type="component" value="Chromosome"/>
</dbReference>
<dbReference type="EMBL" id="AP022614">
    <property type="protein sequence ID" value="BBZ46164.1"/>
    <property type="molecule type" value="Genomic_DNA"/>
</dbReference>
<comment type="cofactor">
    <cofactor evidence="1">
        <name>[4Fe-4S] cluster</name>
        <dbReference type="ChEBI" id="CHEBI:49883"/>
    </cofactor>
</comment>
<dbReference type="PANTHER" id="PTHR11228:SF35">
    <property type="entry name" value="MOLYBDENUM COFACTOR BIOSYNTHESIS PROTEIN A-RELATED"/>
    <property type="match status" value="1"/>
</dbReference>
<keyword evidence="5" id="KW-0408">Iron</keyword>
<dbReference type="Gene3D" id="3.20.20.70">
    <property type="entry name" value="Aldolase class I"/>
    <property type="match status" value="1"/>
</dbReference>
<evidence type="ECO:0000313" key="9">
    <source>
        <dbReference type="Proteomes" id="UP000467105"/>
    </source>
</evidence>
<evidence type="ECO:0000256" key="5">
    <source>
        <dbReference type="ARBA" id="ARBA00023004"/>
    </source>
</evidence>